<accession>A0A9J5YBP8</accession>
<reference evidence="1 2" key="1">
    <citation type="submission" date="2020-09" db="EMBL/GenBank/DDBJ databases">
        <title>De no assembly of potato wild relative species, Solanum commersonii.</title>
        <authorList>
            <person name="Cho K."/>
        </authorList>
    </citation>
    <scope>NUCLEOTIDE SEQUENCE [LARGE SCALE GENOMIC DNA]</scope>
    <source>
        <strain evidence="1">LZ3.2</strain>
        <tissue evidence="1">Leaf</tissue>
    </source>
</reference>
<organism evidence="1 2">
    <name type="scientific">Solanum commersonii</name>
    <name type="common">Commerson's wild potato</name>
    <name type="synonym">Commerson's nightshade</name>
    <dbReference type="NCBI Taxonomy" id="4109"/>
    <lineage>
        <taxon>Eukaryota</taxon>
        <taxon>Viridiplantae</taxon>
        <taxon>Streptophyta</taxon>
        <taxon>Embryophyta</taxon>
        <taxon>Tracheophyta</taxon>
        <taxon>Spermatophyta</taxon>
        <taxon>Magnoliopsida</taxon>
        <taxon>eudicotyledons</taxon>
        <taxon>Gunneridae</taxon>
        <taxon>Pentapetalae</taxon>
        <taxon>asterids</taxon>
        <taxon>lamiids</taxon>
        <taxon>Solanales</taxon>
        <taxon>Solanaceae</taxon>
        <taxon>Solanoideae</taxon>
        <taxon>Solaneae</taxon>
        <taxon>Solanum</taxon>
    </lineage>
</organism>
<dbReference type="OrthoDB" id="288590at2759"/>
<comment type="caution">
    <text evidence="1">The sequence shown here is derived from an EMBL/GenBank/DDBJ whole genome shotgun (WGS) entry which is preliminary data.</text>
</comment>
<evidence type="ECO:0000313" key="1">
    <source>
        <dbReference type="EMBL" id="KAG5598139.1"/>
    </source>
</evidence>
<dbReference type="Proteomes" id="UP000824120">
    <property type="component" value="Chromosome 7"/>
</dbReference>
<sequence length="59" mass="6596">MDYDSLVERKAIDNTKAGVKVLVGSGIVEIPRIYIRPSHELAEELNMCKSSTRQDITTC</sequence>
<dbReference type="AlphaFoldDB" id="A0A9J5YBP8"/>
<protein>
    <submittedName>
        <fullName evidence="1">Uncharacterized protein</fullName>
    </submittedName>
</protein>
<proteinExistence type="predicted"/>
<dbReference type="EMBL" id="JACXVP010000007">
    <property type="protein sequence ID" value="KAG5598139.1"/>
    <property type="molecule type" value="Genomic_DNA"/>
</dbReference>
<evidence type="ECO:0000313" key="2">
    <source>
        <dbReference type="Proteomes" id="UP000824120"/>
    </source>
</evidence>
<gene>
    <name evidence="1" type="ORF">H5410_039371</name>
</gene>
<keyword evidence="2" id="KW-1185">Reference proteome</keyword>
<name>A0A9J5YBP8_SOLCO</name>